<proteinExistence type="predicted"/>
<gene>
    <name evidence="3" type="ORF">MNOR_LOCUS7827</name>
</gene>
<evidence type="ECO:0000256" key="2">
    <source>
        <dbReference type="SAM" id="MobiDB-lite"/>
    </source>
</evidence>
<organism evidence="3 4">
    <name type="scientific">Meganyctiphanes norvegica</name>
    <name type="common">Northern krill</name>
    <name type="synonym">Thysanopoda norvegica</name>
    <dbReference type="NCBI Taxonomy" id="48144"/>
    <lineage>
        <taxon>Eukaryota</taxon>
        <taxon>Metazoa</taxon>
        <taxon>Ecdysozoa</taxon>
        <taxon>Arthropoda</taxon>
        <taxon>Crustacea</taxon>
        <taxon>Multicrustacea</taxon>
        <taxon>Malacostraca</taxon>
        <taxon>Eumalacostraca</taxon>
        <taxon>Eucarida</taxon>
        <taxon>Euphausiacea</taxon>
        <taxon>Euphausiidae</taxon>
        <taxon>Meganyctiphanes</taxon>
    </lineage>
</organism>
<feature type="compositionally biased region" description="Polar residues" evidence="2">
    <location>
        <begin position="159"/>
        <end position="169"/>
    </location>
</feature>
<keyword evidence="1" id="KW-0175">Coiled coil</keyword>
<feature type="compositionally biased region" description="Polar residues" evidence="2">
    <location>
        <begin position="176"/>
        <end position="196"/>
    </location>
</feature>
<accession>A0AAV2Q355</accession>
<feature type="compositionally biased region" description="Basic and acidic residues" evidence="2">
    <location>
        <begin position="11"/>
        <end position="21"/>
    </location>
</feature>
<sequence>MQKQSNKGVSKNKDAGEYEISHSIESLKQNFDLQEHENNDVYIQKVLKSKNPLESNENWVENYVATTVDFVHENIKEQQNENTDLFDAKTFQNSTENYANLDINESNISKKEKKSSSDEEISEVSNLLTRMPDIVISTDQSCLIPYTEHYTKQDDSIQNEHSFSSTLNSQEKHDTSINSTEDYSMQQDQSDTNSVNSEEKGSLEAITEQSDVIKSVPTSEDPALTWSLVDTAIEAKQMNIELNNAEMEDFEKELVKKEEVDNMGEIKSEINLENNNSVDNMVDQNTSINENNDSTESTANISQHDIVNDTSIVKNNEEKKYSTACTANISHHDIVNNTSFAKNNEENNDSTENTVNISHHDIVNDTSFVKNNEENNDSTENTVNISHHDIVNDTSFVKNDQGNNFDRQKIIFESQGNGEIEQIIDIGYEANVTDKTFFNESVQQSTKILSDIRAQQDGGENITSLGNDNISNEEKTLNESEYVEDIENRKSSIDKSDNDLKQYKKEEELDYLENNRDTDYDSQKNSESENENKIENVAVEENSNDIILTEEIENDMENEIKEMSALVEEVGENNSKELDEGIKEIILNESEVIKMNNEDMMEKSFNHASETSTITIERDVNKDLVQELDEILDPNLEKEFENYSNDKKFELNSNANNQEKIEVFENVEIST</sequence>
<feature type="non-terminal residue" evidence="3">
    <location>
        <position position="671"/>
    </location>
</feature>
<keyword evidence="4" id="KW-1185">Reference proteome</keyword>
<feature type="coiled-coil region" evidence="1">
    <location>
        <begin position="228"/>
        <end position="260"/>
    </location>
</feature>
<feature type="region of interest" description="Disordered" evidence="2">
    <location>
        <begin position="1"/>
        <end position="21"/>
    </location>
</feature>
<evidence type="ECO:0000256" key="1">
    <source>
        <dbReference type="SAM" id="Coils"/>
    </source>
</evidence>
<dbReference type="EMBL" id="CAXKWB010003521">
    <property type="protein sequence ID" value="CAL4069406.1"/>
    <property type="molecule type" value="Genomic_DNA"/>
</dbReference>
<dbReference type="AlphaFoldDB" id="A0AAV2Q355"/>
<name>A0AAV2Q355_MEGNR</name>
<feature type="region of interest" description="Disordered" evidence="2">
    <location>
        <begin position="153"/>
        <end position="202"/>
    </location>
</feature>
<protein>
    <submittedName>
        <fullName evidence="3">Uncharacterized protein</fullName>
    </submittedName>
</protein>
<feature type="region of interest" description="Disordered" evidence="2">
    <location>
        <begin position="488"/>
        <end position="533"/>
    </location>
</feature>
<evidence type="ECO:0000313" key="4">
    <source>
        <dbReference type="Proteomes" id="UP001497623"/>
    </source>
</evidence>
<reference evidence="3 4" key="1">
    <citation type="submission" date="2024-05" db="EMBL/GenBank/DDBJ databases">
        <authorList>
            <person name="Wallberg A."/>
        </authorList>
    </citation>
    <scope>NUCLEOTIDE SEQUENCE [LARGE SCALE GENOMIC DNA]</scope>
</reference>
<dbReference type="Proteomes" id="UP001497623">
    <property type="component" value="Unassembled WGS sequence"/>
</dbReference>
<comment type="caution">
    <text evidence="3">The sequence shown here is derived from an EMBL/GenBank/DDBJ whole genome shotgun (WGS) entry which is preliminary data.</text>
</comment>
<evidence type="ECO:0000313" key="3">
    <source>
        <dbReference type="EMBL" id="CAL4069406.1"/>
    </source>
</evidence>